<dbReference type="AlphaFoldDB" id="A0A507E9C7"/>
<feature type="chain" id="PRO_5021378137" description="Ser-Thr-rich glycosyl-phosphatidyl-inositol-anchored membrane family-domain-containing protein" evidence="3">
    <location>
        <begin position="21"/>
        <end position="217"/>
    </location>
</feature>
<evidence type="ECO:0000256" key="3">
    <source>
        <dbReference type="SAM" id="SignalP"/>
    </source>
</evidence>
<feature type="compositionally biased region" description="Low complexity" evidence="1">
    <location>
        <begin position="165"/>
        <end position="189"/>
    </location>
</feature>
<gene>
    <name evidence="4" type="ORF">PhCBS80983_g01785</name>
</gene>
<keyword evidence="2" id="KW-0472">Membrane</keyword>
<reference evidence="4 5" key="1">
    <citation type="journal article" date="2019" name="Sci. Rep.">
        <title>Comparative genomics of chytrid fungi reveal insights into the obligate biotrophic and pathogenic lifestyle of Synchytrium endobioticum.</title>
        <authorList>
            <person name="van de Vossenberg B.T.L.H."/>
            <person name="Warris S."/>
            <person name="Nguyen H.D.T."/>
            <person name="van Gent-Pelzer M.P.E."/>
            <person name="Joly D.L."/>
            <person name="van de Geest H.C."/>
            <person name="Bonants P.J.M."/>
            <person name="Smith D.S."/>
            <person name="Levesque C.A."/>
            <person name="van der Lee T.A.J."/>
        </authorList>
    </citation>
    <scope>NUCLEOTIDE SEQUENCE [LARGE SCALE GENOMIC DNA]</scope>
    <source>
        <strain evidence="4 5">CBS 809.83</strain>
    </source>
</reference>
<dbReference type="Proteomes" id="UP000318582">
    <property type="component" value="Unassembled WGS sequence"/>
</dbReference>
<feature type="transmembrane region" description="Helical" evidence="2">
    <location>
        <begin position="196"/>
        <end position="216"/>
    </location>
</feature>
<accession>A0A507E9C7</accession>
<keyword evidence="2" id="KW-1133">Transmembrane helix</keyword>
<keyword evidence="5" id="KW-1185">Reference proteome</keyword>
<comment type="caution">
    <text evidence="4">The sequence shown here is derived from an EMBL/GenBank/DDBJ whole genome shotgun (WGS) entry which is preliminary data.</text>
</comment>
<feature type="signal peptide" evidence="3">
    <location>
        <begin position="1"/>
        <end position="20"/>
    </location>
</feature>
<keyword evidence="3" id="KW-0732">Signal</keyword>
<evidence type="ECO:0000256" key="2">
    <source>
        <dbReference type="SAM" id="Phobius"/>
    </source>
</evidence>
<evidence type="ECO:0000313" key="4">
    <source>
        <dbReference type="EMBL" id="TPX60414.1"/>
    </source>
</evidence>
<name>A0A507E9C7_9FUNG</name>
<feature type="region of interest" description="Disordered" evidence="1">
    <location>
        <begin position="165"/>
        <end position="193"/>
    </location>
</feature>
<protein>
    <recommendedName>
        <fullName evidence="6">Ser-Thr-rich glycosyl-phosphatidyl-inositol-anchored membrane family-domain-containing protein</fullName>
    </recommendedName>
</protein>
<organism evidence="4 5">
    <name type="scientific">Powellomyces hirtus</name>
    <dbReference type="NCBI Taxonomy" id="109895"/>
    <lineage>
        <taxon>Eukaryota</taxon>
        <taxon>Fungi</taxon>
        <taxon>Fungi incertae sedis</taxon>
        <taxon>Chytridiomycota</taxon>
        <taxon>Chytridiomycota incertae sedis</taxon>
        <taxon>Chytridiomycetes</taxon>
        <taxon>Spizellomycetales</taxon>
        <taxon>Powellomycetaceae</taxon>
        <taxon>Powellomyces</taxon>
    </lineage>
</organism>
<evidence type="ECO:0008006" key="6">
    <source>
        <dbReference type="Google" id="ProtNLM"/>
    </source>
</evidence>
<dbReference type="EMBL" id="QEAQ01000015">
    <property type="protein sequence ID" value="TPX60414.1"/>
    <property type="molecule type" value="Genomic_DNA"/>
</dbReference>
<keyword evidence="2" id="KW-0812">Transmembrane</keyword>
<sequence length="217" mass="22161">MRNFAIVATTLAFLLPLASTQTVGSSASIVFPTSPIGNTVWTTGTTAKITWTIVEKPNDAINRMTIELGVGENSTVEGTGIFPAPAPGIPYPNTLELDYAVPASLAPRKYCLIFRGRDDDGNTYGPSWATWFTIQSGTAAGASSAVVLPSSSSAITAASNAPATTAPVGAMTQPSAPSPSSAATATPTQKAEENSGATGISAAIYAVLAPVFLAFFQ</sequence>
<evidence type="ECO:0000256" key="1">
    <source>
        <dbReference type="SAM" id="MobiDB-lite"/>
    </source>
</evidence>
<proteinExistence type="predicted"/>
<evidence type="ECO:0000313" key="5">
    <source>
        <dbReference type="Proteomes" id="UP000318582"/>
    </source>
</evidence>